<accession>A0A2N0R8D1</accession>
<reference evidence="3 4" key="1">
    <citation type="submission" date="2017-10" db="EMBL/GenBank/DDBJ databases">
        <title>Extensive intraspecific genome diversity in a model arbuscular mycorrhizal fungus.</title>
        <authorList>
            <person name="Chen E.C.H."/>
            <person name="Morin E."/>
            <person name="Baudet D."/>
            <person name="Noel J."/>
            <person name="Ndikumana S."/>
            <person name="Charron P."/>
            <person name="St-Onge C."/>
            <person name="Giorgi J."/>
            <person name="Grigoriev I.V."/>
            <person name="Roux C."/>
            <person name="Martin F.M."/>
            <person name="Corradi N."/>
        </authorList>
    </citation>
    <scope>NUCLEOTIDE SEQUENCE [LARGE SCALE GENOMIC DNA]</scope>
    <source>
        <strain evidence="3 4">A1</strain>
    </source>
</reference>
<protein>
    <submittedName>
        <fullName evidence="3">Uncharacterized protein</fullName>
    </submittedName>
</protein>
<dbReference type="Proteomes" id="UP000232688">
    <property type="component" value="Unassembled WGS sequence"/>
</dbReference>
<dbReference type="OrthoDB" id="2350338at2759"/>
<dbReference type="Proteomes" id="UP000684084">
    <property type="component" value="Unassembled WGS sequence"/>
</dbReference>
<evidence type="ECO:0000313" key="2">
    <source>
        <dbReference type="EMBL" id="CAB5332609.1"/>
    </source>
</evidence>
<gene>
    <name evidence="2" type="ORF">CHRIB12_LOCUS3042</name>
    <name evidence="3" type="ORF">RhiirA1_540414</name>
</gene>
<feature type="compositionally biased region" description="Polar residues" evidence="1">
    <location>
        <begin position="46"/>
        <end position="58"/>
    </location>
</feature>
<evidence type="ECO:0000313" key="4">
    <source>
        <dbReference type="Proteomes" id="UP000232688"/>
    </source>
</evidence>
<feature type="region of interest" description="Disordered" evidence="1">
    <location>
        <begin position="31"/>
        <end position="89"/>
    </location>
</feature>
<evidence type="ECO:0000313" key="3">
    <source>
        <dbReference type="EMBL" id="PKC59556.1"/>
    </source>
</evidence>
<organism evidence="3 4">
    <name type="scientific">Rhizophagus irregularis</name>
    <dbReference type="NCBI Taxonomy" id="588596"/>
    <lineage>
        <taxon>Eukaryota</taxon>
        <taxon>Fungi</taxon>
        <taxon>Fungi incertae sedis</taxon>
        <taxon>Mucoromycota</taxon>
        <taxon>Glomeromycotina</taxon>
        <taxon>Glomeromycetes</taxon>
        <taxon>Glomerales</taxon>
        <taxon>Glomeraceae</taxon>
        <taxon>Rhizophagus</taxon>
    </lineage>
</organism>
<dbReference type="EMBL" id="LLXH01001308">
    <property type="protein sequence ID" value="PKC59556.1"/>
    <property type="molecule type" value="Genomic_DNA"/>
</dbReference>
<reference evidence="3 4" key="2">
    <citation type="submission" date="2017-10" db="EMBL/GenBank/DDBJ databases">
        <title>Genome analyses suggest a sexual origin of heterokaryosis in a supposedly ancient asexual fungus.</title>
        <authorList>
            <person name="Corradi N."/>
            <person name="Sedzielewska K."/>
            <person name="Noel J."/>
            <person name="Charron P."/>
            <person name="Farinelli L."/>
            <person name="Marton T."/>
            <person name="Kruger M."/>
            <person name="Pelin A."/>
            <person name="Brachmann A."/>
            <person name="Corradi N."/>
        </authorList>
    </citation>
    <scope>NUCLEOTIDE SEQUENCE [LARGE SCALE GENOMIC DNA]</scope>
    <source>
        <strain evidence="3 4">A1</strain>
    </source>
</reference>
<proteinExistence type="predicted"/>
<reference evidence="2" key="3">
    <citation type="submission" date="2020-05" db="EMBL/GenBank/DDBJ databases">
        <authorList>
            <person name="Rincon C."/>
            <person name="Sanders R I."/>
            <person name="Robbins C."/>
            <person name="Chaturvedi A."/>
        </authorList>
    </citation>
    <scope>NUCLEOTIDE SEQUENCE</scope>
    <source>
        <strain evidence="2">CHB12</strain>
    </source>
</reference>
<feature type="compositionally biased region" description="Polar residues" evidence="1">
    <location>
        <begin position="144"/>
        <end position="154"/>
    </location>
</feature>
<dbReference type="EMBL" id="CAGKOT010000004">
    <property type="protein sequence ID" value="CAB5332609.1"/>
    <property type="molecule type" value="Genomic_DNA"/>
</dbReference>
<dbReference type="VEuPathDB" id="FungiDB:RhiirA1_540414"/>
<feature type="region of interest" description="Disordered" evidence="1">
    <location>
        <begin position="130"/>
        <end position="167"/>
    </location>
</feature>
<sequence>MSKTVNTIQTALRTINGPDKTLPRVAVHRAVISNTGSSKGKKGNDGVQTSKLSSSNGGHPTPVNKGTTIKDLAGKNTSGNCETTEKKKKDETVQTIRTAFRPINGSDKKTKTLSNVTVHRAVISKTGSGRYVTENTNKGKDGGVQTSKFSSSKGWTMGPPTPVNKGTTIKDLEKSAGKGKPYCLVNLPGTSGNCETTEKKVMVKHSKDRNALKKYGKYYDIQNNHFTGGDW</sequence>
<dbReference type="AlphaFoldDB" id="A0A2N0R8D1"/>
<comment type="caution">
    <text evidence="3">The sequence shown here is derived from an EMBL/GenBank/DDBJ whole genome shotgun (WGS) entry which is preliminary data.</text>
</comment>
<name>A0A2N0R8D1_9GLOM</name>
<evidence type="ECO:0000256" key="1">
    <source>
        <dbReference type="SAM" id="MobiDB-lite"/>
    </source>
</evidence>